<protein>
    <recommendedName>
        <fullName evidence="1">N-acetyltransferase domain-containing protein</fullName>
    </recommendedName>
</protein>
<dbReference type="InParanoid" id="A0A2J6TMR3"/>
<reference evidence="2 3" key="1">
    <citation type="submission" date="2016-04" db="EMBL/GenBank/DDBJ databases">
        <title>A degradative enzymes factory behind the ericoid mycorrhizal symbiosis.</title>
        <authorList>
            <consortium name="DOE Joint Genome Institute"/>
            <person name="Martino E."/>
            <person name="Morin E."/>
            <person name="Grelet G."/>
            <person name="Kuo A."/>
            <person name="Kohler A."/>
            <person name="Daghino S."/>
            <person name="Barry K."/>
            <person name="Choi C."/>
            <person name="Cichocki N."/>
            <person name="Clum A."/>
            <person name="Copeland A."/>
            <person name="Hainaut M."/>
            <person name="Haridas S."/>
            <person name="Labutti K."/>
            <person name="Lindquist E."/>
            <person name="Lipzen A."/>
            <person name="Khouja H.-R."/>
            <person name="Murat C."/>
            <person name="Ohm R."/>
            <person name="Olson A."/>
            <person name="Spatafora J."/>
            <person name="Veneault-Fourrey C."/>
            <person name="Henrissat B."/>
            <person name="Grigoriev I."/>
            <person name="Martin F."/>
            <person name="Perotto S."/>
        </authorList>
    </citation>
    <scope>NUCLEOTIDE SEQUENCE [LARGE SCALE GENOMIC DNA]</scope>
    <source>
        <strain evidence="2 3">E</strain>
    </source>
</reference>
<evidence type="ECO:0000259" key="1">
    <source>
        <dbReference type="Pfam" id="PF13508"/>
    </source>
</evidence>
<evidence type="ECO:0000313" key="3">
    <source>
        <dbReference type="Proteomes" id="UP000235371"/>
    </source>
</evidence>
<dbReference type="STRING" id="1095630.A0A2J6TMR3"/>
<gene>
    <name evidence="2" type="ORF">K444DRAFT_521178</name>
</gene>
<sequence length="159" mass="18439">LLQTQLGDPAWLHIKAVDKETNTIAAWASWVTVSETVKVGEEYAKRLDGYVQQEVDKMLVEWTKGERYMRCKACFVLPEFQGQGMGKALVGCENDIADRKRLPIFLLASPVGFPLYRKYGFQTLQDLDIDLREWVKEDSDHKVYGNYRFRFMVKLPSVR</sequence>
<dbReference type="PANTHER" id="PTHR42791">
    <property type="entry name" value="GNAT FAMILY ACETYLTRANSFERASE"/>
    <property type="match status" value="1"/>
</dbReference>
<name>A0A2J6TMR3_9HELO</name>
<organism evidence="2 3">
    <name type="scientific">Hyaloscypha bicolor E</name>
    <dbReference type="NCBI Taxonomy" id="1095630"/>
    <lineage>
        <taxon>Eukaryota</taxon>
        <taxon>Fungi</taxon>
        <taxon>Dikarya</taxon>
        <taxon>Ascomycota</taxon>
        <taxon>Pezizomycotina</taxon>
        <taxon>Leotiomycetes</taxon>
        <taxon>Helotiales</taxon>
        <taxon>Hyaloscyphaceae</taxon>
        <taxon>Hyaloscypha</taxon>
        <taxon>Hyaloscypha bicolor</taxon>
    </lineage>
</organism>
<keyword evidence="3" id="KW-1185">Reference proteome</keyword>
<dbReference type="Pfam" id="PF13508">
    <property type="entry name" value="Acetyltransf_7"/>
    <property type="match status" value="1"/>
</dbReference>
<dbReference type="GeneID" id="36582183"/>
<dbReference type="SUPFAM" id="SSF55729">
    <property type="entry name" value="Acyl-CoA N-acyltransferases (Nat)"/>
    <property type="match status" value="1"/>
</dbReference>
<feature type="non-terminal residue" evidence="2">
    <location>
        <position position="1"/>
    </location>
</feature>
<dbReference type="Proteomes" id="UP000235371">
    <property type="component" value="Unassembled WGS sequence"/>
</dbReference>
<dbReference type="InterPro" id="IPR000182">
    <property type="entry name" value="GNAT_dom"/>
</dbReference>
<evidence type="ECO:0000313" key="2">
    <source>
        <dbReference type="EMBL" id="PMD64306.1"/>
    </source>
</evidence>
<dbReference type="OrthoDB" id="2744543at2759"/>
<proteinExistence type="predicted"/>
<dbReference type="RefSeq" id="XP_024741210.1">
    <property type="nucleotide sequence ID" value="XM_024874103.1"/>
</dbReference>
<feature type="domain" description="N-acetyltransferase" evidence="1">
    <location>
        <begin position="65"/>
        <end position="122"/>
    </location>
</feature>
<accession>A0A2J6TMR3</accession>
<dbReference type="GO" id="GO:0016747">
    <property type="term" value="F:acyltransferase activity, transferring groups other than amino-acyl groups"/>
    <property type="evidence" value="ECO:0007669"/>
    <property type="project" value="InterPro"/>
</dbReference>
<dbReference type="Gene3D" id="3.40.630.30">
    <property type="match status" value="1"/>
</dbReference>
<dbReference type="InterPro" id="IPR016181">
    <property type="entry name" value="Acyl_CoA_acyltransferase"/>
</dbReference>
<dbReference type="EMBL" id="KZ613767">
    <property type="protein sequence ID" value="PMD64306.1"/>
    <property type="molecule type" value="Genomic_DNA"/>
</dbReference>
<dbReference type="AlphaFoldDB" id="A0A2J6TMR3"/>
<dbReference type="InterPro" id="IPR052523">
    <property type="entry name" value="Trichothecene_AcTrans"/>
</dbReference>
<dbReference type="PANTHER" id="PTHR42791:SF1">
    <property type="entry name" value="N-ACETYLTRANSFERASE DOMAIN-CONTAINING PROTEIN"/>
    <property type="match status" value="1"/>
</dbReference>